<comment type="caution">
    <text evidence="2">The sequence shown here is derived from an EMBL/GenBank/DDBJ whole genome shotgun (WGS) entry which is preliminary data.</text>
</comment>
<evidence type="ECO:0000313" key="2">
    <source>
        <dbReference type="EMBL" id="TDV35932.1"/>
    </source>
</evidence>
<feature type="signal peptide" evidence="1">
    <location>
        <begin position="1"/>
        <end position="33"/>
    </location>
</feature>
<evidence type="ECO:0000256" key="1">
    <source>
        <dbReference type="SAM" id="SignalP"/>
    </source>
</evidence>
<sequence length="232" mass="24520">MTMRVLGRKLATIACGVLSAGGLVVVAGPPAAADTLGVTATAEFGVRFKDDANNGQCRVDDGSSGESVQWVGEGGWTQPLVLDSDNRVGGCGLWFGFNNQDGSLTGFNLNYLFAESPGGADGQCPGVSGTQTVPVLPIPAPFRWWMDPRITIDTDHRPGWCDLTLTATGRNDVALDVLWEFNGDGGQCHGALPLGTNQYRTVQTGALPVTMGFDTDNRGGACFLSFRLRHLN</sequence>
<reference evidence="2 3" key="1">
    <citation type="submission" date="2019-03" db="EMBL/GenBank/DDBJ databases">
        <title>Genomic Encyclopedia of Archaeal and Bacterial Type Strains, Phase II (KMG-II): from individual species to whole genera.</title>
        <authorList>
            <person name="Goeker M."/>
        </authorList>
    </citation>
    <scope>NUCLEOTIDE SEQUENCE [LARGE SCALE GENOMIC DNA]</scope>
    <source>
        <strain evidence="2 3">DSM 45499</strain>
    </source>
</reference>
<evidence type="ECO:0000313" key="3">
    <source>
        <dbReference type="Proteomes" id="UP000294927"/>
    </source>
</evidence>
<dbReference type="AlphaFoldDB" id="A0A4R7UTS8"/>
<feature type="chain" id="PRO_5020644615" evidence="1">
    <location>
        <begin position="34"/>
        <end position="232"/>
    </location>
</feature>
<dbReference type="EMBL" id="SOCP01000033">
    <property type="protein sequence ID" value="TDV35932.1"/>
    <property type="molecule type" value="Genomic_DNA"/>
</dbReference>
<dbReference type="Proteomes" id="UP000294927">
    <property type="component" value="Unassembled WGS sequence"/>
</dbReference>
<accession>A0A4R7UTS8</accession>
<name>A0A4R7UTS8_9PSEU</name>
<proteinExistence type="predicted"/>
<keyword evidence="1" id="KW-0732">Signal</keyword>
<dbReference type="OrthoDB" id="5517060at2"/>
<protein>
    <submittedName>
        <fullName evidence="2">Uncharacterized protein</fullName>
    </submittedName>
</protein>
<organism evidence="2 3">
    <name type="scientific">Actinophytocola oryzae</name>
    <dbReference type="NCBI Taxonomy" id="502181"/>
    <lineage>
        <taxon>Bacteria</taxon>
        <taxon>Bacillati</taxon>
        <taxon>Actinomycetota</taxon>
        <taxon>Actinomycetes</taxon>
        <taxon>Pseudonocardiales</taxon>
        <taxon>Pseudonocardiaceae</taxon>
    </lineage>
</organism>
<gene>
    <name evidence="2" type="ORF">CLV71_13328</name>
</gene>
<dbReference type="RefSeq" id="WP_133909322.1">
    <property type="nucleotide sequence ID" value="NZ_SOCP01000033.1"/>
</dbReference>
<keyword evidence="3" id="KW-1185">Reference proteome</keyword>